<evidence type="ECO:0000313" key="7">
    <source>
        <dbReference type="EMBL" id="OGM16052.1"/>
    </source>
</evidence>
<evidence type="ECO:0000259" key="6">
    <source>
        <dbReference type="SMART" id="SM00478"/>
    </source>
</evidence>
<dbReference type="FunFam" id="1.10.340.30:FF:000004">
    <property type="entry name" value="DNA-3-methyladenine glycosylase II"/>
    <property type="match status" value="1"/>
</dbReference>
<dbReference type="PANTHER" id="PTHR43003:SF5">
    <property type="entry name" value="DNA-3-METHYLADENINE GLYCOSYLASE"/>
    <property type="match status" value="1"/>
</dbReference>
<dbReference type="SUPFAM" id="SSF48150">
    <property type="entry name" value="DNA-glycosylase"/>
    <property type="match status" value="1"/>
</dbReference>
<dbReference type="Proteomes" id="UP000177382">
    <property type="component" value="Unassembled WGS sequence"/>
</dbReference>
<comment type="caution">
    <text evidence="7">The sequence shown here is derived from an EMBL/GenBank/DDBJ whole genome shotgun (WGS) entry which is preliminary data.</text>
</comment>
<dbReference type="EMBL" id="MGFX01000001">
    <property type="protein sequence ID" value="OGM16052.1"/>
    <property type="molecule type" value="Genomic_DNA"/>
</dbReference>
<dbReference type="GO" id="GO:0043916">
    <property type="term" value="F:DNA-7-methylguanine glycosylase activity"/>
    <property type="evidence" value="ECO:0007669"/>
    <property type="project" value="TreeGrafter"/>
</dbReference>
<dbReference type="GO" id="GO:0032993">
    <property type="term" value="C:protein-DNA complex"/>
    <property type="evidence" value="ECO:0007669"/>
    <property type="project" value="TreeGrafter"/>
</dbReference>
<name>A0A1F7XLY0_9BACT</name>
<dbReference type="SMART" id="SM00478">
    <property type="entry name" value="ENDO3c"/>
    <property type="match status" value="1"/>
</dbReference>
<dbReference type="STRING" id="1802485.A2V97_03625"/>
<dbReference type="InterPro" id="IPR000035">
    <property type="entry name" value="Alkylbase_DNA_glycsylse_CS"/>
</dbReference>
<dbReference type="GO" id="GO:0032131">
    <property type="term" value="F:alkylated DNA binding"/>
    <property type="evidence" value="ECO:0007669"/>
    <property type="project" value="TreeGrafter"/>
</dbReference>
<dbReference type="Gene3D" id="1.10.1670.40">
    <property type="match status" value="1"/>
</dbReference>
<dbReference type="GO" id="GO:0008725">
    <property type="term" value="F:DNA-3-methyladenine glycosylase activity"/>
    <property type="evidence" value="ECO:0007669"/>
    <property type="project" value="TreeGrafter"/>
</dbReference>
<proteinExistence type="inferred from homology"/>
<dbReference type="Pfam" id="PF00730">
    <property type="entry name" value="HhH-GPD"/>
    <property type="match status" value="1"/>
</dbReference>
<evidence type="ECO:0000256" key="1">
    <source>
        <dbReference type="ARBA" id="ARBA00000086"/>
    </source>
</evidence>
<dbReference type="InterPro" id="IPR051912">
    <property type="entry name" value="Alkylbase_DNA_Glycosylase/TA"/>
</dbReference>
<comment type="similarity">
    <text evidence="2">Belongs to the alkylbase DNA glycosidase AlkA family.</text>
</comment>
<evidence type="ECO:0000313" key="8">
    <source>
        <dbReference type="Proteomes" id="UP000177382"/>
    </source>
</evidence>
<accession>A0A1F7XLY0</accession>
<evidence type="ECO:0000256" key="5">
    <source>
        <dbReference type="ARBA" id="ARBA00023204"/>
    </source>
</evidence>
<dbReference type="InterPro" id="IPR011257">
    <property type="entry name" value="DNA_glycosylase"/>
</dbReference>
<evidence type="ECO:0000256" key="4">
    <source>
        <dbReference type="ARBA" id="ARBA00022763"/>
    </source>
</evidence>
<protein>
    <recommendedName>
        <fullName evidence="3">DNA-3-methyladenine glycosylase II</fullName>
        <ecNumber evidence="3">3.2.2.21</ecNumber>
    </recommendedName>
</protein>
<feature type="domain" description="HhH-GPD" evidence="6">
    <location>
        <begin position="48"/>
        <end position="199"/>
    </location>
</feature>
<evidence type="ECO:0000256" key="3">
    <source>
        <dbReference type="ARBA" id="ARBA00012000"/>
    </source>
</evidence>
<dbReference type="PROSITE" id="PS00516">
    <property type="entry name" value="ALKYLBASE_DNA_GLYCOS"/>
    <property type="match status" value="1"/>
</dbReference>
<gene>
    <name evidence="7" type="ORF">A2V97_03625</name>
</gene>
<dbReference type="GO" id="GO:0006285">
    <property type="term" value="P:base-excision repair, AP site formation"/>
    <property type="evidence" value="ECO:0007669"/>
    <property type="project" value="TreeGrafter"/>
</dbReference>
<dbReference type="PANTHER" id="PTHR43003">
    <property type="entry name" value="DNA-3-METHYLADENINE GLYCOSYLASE"/>
    <property type="match status" value="1"/>
</dbReference>
<dbReference type="GO" id="GO:0006307">
    <property type="term" value="P:DNA alkylation repair"/>
    <property type="evidence" value="ECO:0007669"/>
    <property type="project" value="TreeGrafter"/>
</dbReference>
<comment type="catalytic activity">
    <reaction evidence="1">
        <text>Hydrolysis of alkylated DNA, releasing 3-methyladenine, 3-methylguanine, 7-methylguanine and 7-methyladenine.</text>
        <dbReference type="EC" id="3.2.2.21"/>
    </reaction>
</comment>
<organism evidence="7 8">
    <name type="scientific">Candidatus Woesebacteria bacterium RBG_16_42_24</name>
    <dbReference type="NCBI Taxonomy" id="1802485"/>
    <lineage>
        <taxon>Bacteria</taxon>
        <taxon>Candidatus Woeseibacteriota</taxon>
    </lineage>
</organism>
<dbReference type="CDD" id="cd00056">
    <property type="entry name" value="ENDO3c"/>
    <property type="match status" value="1"/>
</dbReference>
<dbReference type="EC" id="3.2.2.21" evidence="3"/>
<dbReference type="Gene3D" id="1.10.340.30">
    <property type="entry name" value="Hypothetical protein, domain 2"/>
    <property type="match status" value="1"/>
</dbReference>
<keyword evidence="5" id="KW-0234">DNA repair</keyword>
<sequence length="201" mass="23214">MASNIWKDAQKFLFKDKYIGSLIKKYGSCKIRPRAKKYYFEDLIDAIVGQQLSGKAAKTIFERVKARCEGNITPDKLIKLRTEELRKCGLSYAKCSYVKDLAEKVKSSKLKVRILDKLSDEEILNELIAVKGIGKWTAEMFLMFTLARPDVFPVDDLGIGKGMQKLLRRKIKSLNMAKYAERWKPYRTAAAWYIWKVVDSK</sequence>
<dbReference type="AlphaFoldDB" id="A0A1F7XLY0"/>
<dbReference type="GO" id="GO:0005737">
    <property type="term" value="C:cytoplasm"/>
    <property type="evidence" value="ECO:0007669"/>
    <property type="project" value="TreeGrafter"/>
</dbReference>
<keyword evidence="4" id="KW-0227">DNA damage</keyword>
<evidence type="ECO:0000256" key="2">
    <source>
        <dbReference type="ARBA" id="ARBA00010817"/>
    </source>
</evidence>
<reference evidence="7 8" key="1">
    <citation type="journal article" date="2016" name="Nat. Commun.">
        <title>Thousands of microbial genomes shed light on interconnected biogeochemical processes in an aquifer system.</title>
        <authorList>
            <person name="Anantharaman K."/>
            <person name="Brown C.T."/>
            <person name="Hug L.A."/>
            <person name="Sharon I."/>
            <person name="Castelle C.J."/>
            <person name="Probst A.J."/>
            <person name="Thomas B.C."/>
            <person name="Singh A."/>
            <person name="Wilkins M.J."/>
            <person name="Karaoz U."/>
            <person name="Brodie E.L."/>
            <person name="Williams K.H."/>
            <person name="Hubbard S.S."/>
            <person name="Banfield J.F."/>
        </authorList>
    </citation>
    <scope>NUCLEOTIDE SEQUENCE [LARGE SCALE GENOMIC DNA]</scope>
</reference>
<dbReference type="InterPro" id="IPR003265">
    <property type="entry name" value="HhH-GPD_domain"/>
</dbReference>